<name>A0A150P7R9_SORCE</name>
<proteinExistence type="predicted"/>
<dbReference type="EMBL" id="JELX01003623">
    <property type="protein sequence ID" value="KYF51754.1"/>
    <property type="molecule type" value="Genomic_DNA"/>
</dbReference>
<reference evidence="1 2" key="1">
    <citation type="submission" date="2014-02" db="EMBL/GenBank/DDBJ databases">
        <title>The small core and large imbalanced accessory genome model reveals a collaborative survival strategy of Sorangium cellulosum strains in nature.</title>
        <authorList>
            <person name="Han K."/>
            <person name="Peng R."/>
            <person name="Blom J."/>
            <person name="Li Y.-Z."/>
        </authorList>
    </citation>
    <scope>NUCLEOTIDE SEQUENCE [LARGE SCALE GENOMIC DNA]</scope>
    <source>
        <strain evidence="1 2">So0157-18</strain>
    </source>
</reference>
<accession>A0A150P7R9</accession>
<gene>
    <name evidence="1" type="ORF">BE04_03015</name>
</gene>
<comment type="caution">
    <text evidence="1">The sequence shown here is derived from an EMBL/GenBank/DDBJ whole genome shotgun (WGS) entry which is preliminary data.</text>
</comment>
<evidence type="ECO:0000313" key="1">
    <source>
        <dbReference type="EMBL" id="KYF51754.1"/>
    </source>
</evidence>
<organism evidence="1 2">
    <name type="scientific">Sorangium cellulosum</name>
    <name type="common">Polyangium cellulosum</name>
    <dbReference type="NCBI Taxonomy" id="56"/>
    <lineage>
        <taxon>Bacteria</taxon>
        <taxon>Pseudomonadati</taxon>
        <taxon>Myxococcota</taxon>
        <taxon>Polyangia</taxon>
        <taxon>Polyangiales</taxon>
        <taxon>Polyangiaceae</taxon>
        <taxon>Sorangium</taxon>
    </lineage>
</organism>
<dbReference type="AlphaFoldDB" id="A0A150P7R9"/>
<protein>
    <submittedName>
        <fullName evidence="1">Uncharacterized protein</fullName>
    </submittedName>
</protein>
<evidence type="ECO:0000313" key="2">
    <source>
        <dbReference type="Proteomes" id="UP000075604"/>
    </source>
</evidence>
<dbReference type="Proteomes" id="UP000075604">
    <property type="component" value="Unassembled WGS sequence"/>
</dbReference>
<sequence length="60" mass="6791">MPRSTYLHITLVAVKKTAMMLLDRPLMASCDRIEENTRRQQAWLLSQVGAHAPQVLGVPF</sequence>